<dbReference type="Pfam" id="PF00207">
    <property type="entry name" value="A2M"/>
    <property type="match status" value="1"/>
</dbReference>
<protein>
    <submittedName>
        <fullName evidence="5">MG2 domain-containing protein</fullName>
    </submittedName>
</protein>
<dbReference type="Pfam" id="PF17973">
    <property type="entry name" value="bMG10"/>
    <property type="match status" value="1"/>
</dbReference>
<dbReference type="InterPro" id="IPR008930">
    <property type="entry name" value="Terpenoid_cyclase/PrenylTrfase"/>
</dbReference>
<accession>A0A1I1E336</accession>
<dbReference type="OrthoDB" id="9767116at2"/>
<dbReference type="InterPro" id="IPR011625">
    <property type="entry name" value="A2M_N_BRD"/>
</dbReference>
<name>A0A1I1E336_9BACT</name>
<dbReference type="SMART" id="SM01359">
    <property type="entry name" value="A2M_N_2"/>
    <property type="match status" value="1"/>
</dbReference>
<feature type="signal peptide" evidence="2">
    <location>
        <begin position="1"/>
        <end position="49"/>
    </location>
</feature>
<dbReference type="InterPro" id="IPR041246">
    <property type="entry name" value="Bact_MG10"/>
</dbReference>
<gene>
    <name evidence="5" type="ORF">SAMN05421780_101603</name>
</gene>
<dbReference type="PANTHER" id="PTHR40094:SF1">
    <property type="entry name" value="UBIQUITIN DOMAIN-CONTAINING PROTEIN"/>
    <property type="match status" value="1"/>
</dbReference>
<dbReference type="InterPro" id="IPR002890">
    <property type="entry name" value="MG2"/>
</dbReference>
<dbReference type="InterPro" id="IPR047565">
    <property type="entry name" value="Alpha-macroglob_thiol-ester_cl"/>
</dbReference>
<dbReference type="Pfam" id="PF01835">
    <property type="entry name" value="MG2"/>
    <property type="match status" value="1"/>
</dbReference>
<evidence type="ECO:0000256" key="2">
    <source>
        <dbReference type="SAM" id="SignalP"/>
    </source>
</evidence>
<keyword evidence="2" id="KW-0732">Signal</keyword>
<evidence type="ECO:0000259" key="4">
    <source>
        <dbReference type="SMART" id="SM01360"/>
    </source>
</evidence>
<dbReference type="Gene3D" id="1.50.10.20">
    <property type="match status" value="1"/>
</dbReference>
<feature type="domain" description="Alpha-2-macroglobulin" evidence="4">
    <location>
        <begin position="1296"/>
        <end position="1386"/>
    </location>
</feature>
<evidence type="ECO:0000256" key="1">
    <source>
        <dbReference type="ARBA" id="ARBA00010556"/>
    </source>
</evidence>
<dbReference type="GO" id="GO:0004866">
    <property type="term" value="F:endopeptidase inhibitor activity"/>
    <property type="evidence" value="ECO:0007669"/>
    <property type="project" value="InterPro"/>
</dbReference>
<dbReference type="InterPro" id="IPR001599">
    <property type="entry name" value="Macroglobln_a2"/>
</dbReference>
<evidence type="ECO:0000313" key="5">
    <source>
        <dbReference type="EMBL" id="SFB81601.1"/>
    </source>
</evidence>
<reference evidence="5 6" key="1">
    <citation type="submission" date="2016-10" db="EMBL/GenBank/DDBJ databases">
        <authorList>
            <person name="de Groot N.N."/>
        </authorList>
    </citation>
    <scope>NUCLEOTIDE SEQUENCE [LARGE SCALE GENOMIC DNA]</scope>
    <source>
        <strain evidence="5 6">DSM 6793</strain>
    </source>
</reference>
<proteinExistence type="inferred from homology"/>
<feature type="domain" description="Alpha-2-macroglobulin bait region" evidence="3">
    <location>
        <begin position="1011"/>
        <end position="1151"/>
    </location>
</feature>
<dbReference type="Proteomes" id="UP000199514">
    <property type="component" value="Unassembled WGS sequence"/>
</dbReference>
<dbReference type="InterPro" id="IPR051802">
    <property type="entry name" value="YfhM-like"/>
</dbReference>
<dbReference type="STRING" id="927664.SAMN05421780_101603"/>
<evidence type="ECO:0000313" key="6">
    <source>
        <dbReference type="Proteomes" id="UP000199514"/>
    </source>
</evidence>
<comment type="similarity">
    <text evidence="1">Belongs to the protease inhibitor I39 (alpha-2-macroglobulin) family. Bacterial alpha-2-macroglobulin subfamily.</text>
</comment>
<feature type="chain" id="PRO_5011778434" evidence="2">
    <location>
        <begin position="50"/>
        <end position="2062"/>
    </location>
</feature>
<dbReference type="Gene3D" id="2.60.40.1930">
    <property type="match status" value="1"/>
</dbReference>
<evidence type="ECO:0000259" key="3">
    <source>
        <dbReference type="SMART" id="SM01359"/>
    </source>
</evidence>
<keyword evidence="6" id="KW-1185">Reference proteome</keyword>
<dbReference type="SMART" id="SM01419">
    <property type="entry name" value="Thiol-ester_cl"/>
    <property type="match status" value="1"/>
</dbReference>
<dbReference type="SUPFAM" id="SSF48239">
    <property type="entry name" value="Terpenoid cyclases/Protein prenyltransferases"/>
    <property type="match status" value="1"/>
</dbReference>
<dbReference type="PANTHER" id="PTHR40094">
    <property type="entry name" value="ALPHA-2-MACROGLOBULIN HOMOLOG"/>
    <property type="match status" value="1"/>
</dbReference>
<dbReference type="EMBL" id="FOLE01000001">
    <property type="protein sequence ID" value="SFB81601.1"/>
    <property type="molecule type" value="Genomic_DNA"/>
</dbReference>
<organism evidence="5 6">
    <name type="scientific">Flexibacter flexilis DSM 6793</name>
    <dbReference type="NCBI Taxonomy" id="927664"/>
    <lineage>
        <taxon>Bacteria</taxon>
        <taxon>Pseudomonadati</taxon>
        <taxon>Bacteroidota</taxon>
        <taxon>Cytophagia</taxon>
        <taxon>Cytophagales</taxon>
        <taxon>Flexibacteraceae</taxon>
        <taxon>Flexibacter</taxon>
    </lineage>
</organism>
<sequence length="2062" mass="233744">MCKTERLFYIKYTFLFSYNSQLTKSKKMKRHPLLLFVLCVWAWANTSFAQTKTPTMKNTSYESLWAETDKLMGKGLPESARKKVEEIERKAIAEKNEVQQIKVLFYLASISASKDEDYEASNIIALEQQLQNKKISVAKSGVLHSVLGQYYQQYLDNNRWRIYEMSAPKDVELKGKVPTIETLATLNINQLSEIIITHYEQSMQNAKQLQQLPMAQFETLTTGGKQNRHLYPTLFDILAMRALDALNNDELFNTRPHEQFYINNPAYFGLAKEFVKLNIGTPDSLSVKWRMLRTYQQLAAFHLQDPKNDALINLEKKRIEFVLNNYTDSNTKTELYEKSLLAAADTYKNNEQVTEFLATVAQQRQAAGKPHEAIKIAQQGISLYPKSRGAALCQNIINAIQQPELSVTNLNITPSGLPQLALLSYRNLKSTRLSIYKISGNDYKWFKDYHYYNNKEHLSKILDLLEKKKPVNEQVVNLPDSNDYKTHSTEAKIPALDLGYYIIAVANDADLSKAQQLQLDAFQVSDLSFFVRNQEKEIRVLHRETGKPIAGVKVMAEYKYYDSHTGKEVVRETKYLTTSADGRANVPPMQNHHIAISLQSNHDTLSNCTSFGGDIHKPQPPQTQTQMFLFADRAIYRPTQTVYFKGIMIEKGLRDKAKVLADKEIWIKLLDPNDEEVFSKSYKTNQYGSLSGSVALPSGVLNGSFRLVANHAETDEYRWNYGSLAELNIQVEEYKRPKFEATFEPITGSFRLGDTISVTGVAKAFAGYGLDGAKVVLSIERQAYKPIYWWCWWVPPASKTSTVVLNQTLKTDQNGKFVVRFPALPDLAESDGTEFIYNIKADVIDQNGETHTANTSVQVGKTSLRLTANIGEEVNKEQKINLTVSSTNTVGQAVGAQVTARLYRVQTGTKATHSRYWTLPDAPTISDSDFAKDFPSDAPYHLQEPKTLLQTISFDTKTTTALTFKDLEKLPVGVYWVELETKDQHQTPVKAEYMFKLIAPKGKEIAKPLVFEAKLLRSSVEPLENAEILVVSSEKDFVVLYEVEHEGRIISSEQLTLNAEQRVLSLPIKEEYRGNVGIHLTAVRHNHTYSQTLTVYVPYTNKDLKISFETFRSKLLPNEKETWKLKISGYKSEKVAAEMLATLYDASLDAFAPNSFYMSVFNSYYPYLNWGGNTTFAQALNSYRWPATHYERYTSDDSYEDFRIHVPRRYRYGAVRKGMAPTAAYESMSDASVEMKTAAAPAPAMKAKKVAEQTLMAGNIAKEEAADTDNSVAPPKPQAQAAAPLEVKARSNFNETAFFLPHLQTNDKGEILVNFTIPESLTRWKMLGLAHTKDVSFGTVTNELVTQKTLMVVPNMPRFLRESDTIFLSTKIKNLSDKALQGKVQLQLFDALTQKSIDEQLGNKANTFDFSCPAAESSTATWKIIVPAGLEAVQYKIVAQAGTYSDGEEAVLPVLTNRILVTEALPLPIRGKQTKTFELEKLTKKASPTARNHSLTLEFTQNPAWYAVQALPYLMEYPYECAEQTFSRYYANSLAAHIVGSNPKIKAVFEQWKQSDSSAFLSNLQKNQELKSLLLQETPWVLQAKNESENKRRIAFLFDMIKMGEGLDAAIAKLEQMQMASGAFPWFKGMNENPYITQYIVAGIGHLQQLGVISIEKDARIAAIAEKAIAYLDNKMREDYEYLKKLHKVNLKEQHVGGLHIHYLYTRSFFKQEMEARNREAFSYYLGQSKKYWLSQPLYTQGLAALALHRYNEKETAKSIVASLSEKALHSEEMGMYWRANSGYFWYEAPIERQAIMIEVFDEVAQNAKAVEDLKVWLLKNKQTTNWETTKATAEACYALLLRGGNWLTDTQPIEISVGSQKIDLSKIKQEAGTGYFKTTFEAEQIKPEMGRVTVTKRDEGVAWGALYWQYFEQLDHITKAENNPLVIRKKLYKKQAGARGTELLPITTQTLEVGDMVQVRVEITTDRDLEYVHLKDLRASGFEPAETLSGYEWRNGLGYYQSIKDASANFFIGYLPKGTFVFEYDLRVAQAGSFSNGITSIQCMYAPEFTTHSEGIRVNIK</sequence>
<dbReference type="SMART" id="SM01360">
    <property type="entry name" value="A2M"/>
    <property type="match status" value="1"/>
</dbReference>